<feature type="region of interest" description="Disordered" evidence="1">
    <location>
        <begin position="235"/>
        <end position="263"/>
    </location>
</feature>
<evidence type="ECO:0000256" key="1">
    <source>
        <dbReference type="SAM" id="MobiDB-lite"/>
    </source>
</evidence>
<accession>A0ABV0JY09</accession>
<gene>
    <name evidence="3" type="ORF">NC992_00825</name>
</gene>
<dbReference type="SUPFAM" id="SSF89550">
    <property type="entry name" value="PHP domain-like"/>
    <property type="match status" value="1"/>
</dbReference>
<dbReference type="SMART" id="SM00481">
    <property type="entry name" value="POLIIIAc"/>
    <property type="match status" value="1"/>
</dbReference>
<comment type="caution">
    <text evidence="3">The sequence shown here is derived from an EMBL/GenBank/DDBJ whole genome shotgun (WGS) entry which is preliminary data.</text>
</comment>
<dbReference type="Proteomes" id="UP001482513">
    <property type="component" value="Unassembled WGS sequence"/>
</dbReference>
<proteinExistence type="predicted"/>
<sequence>MLDLHSHTTFSDGTLSPAELVAAAIAAGVKALAITDHDTVAGWDDAIAAAGDALEVVPGVELSTVENGRSLHILGFYPNRESLEPPLVERIEGRRRRAQQMVEKLAELGYPIELPAMAGNMAPGRPHLAAALVKAGYVDSKREAFDRWLGDNGPVFVQYDKFSAAEGIQLLRDCGAVPVWAHPYLFKGSTVDALLPQLVEAGLMGVEVYHPHHSPSDIRRLETYCRDHNLVMTGGSDFHGPSEAKASTPNPRAKHQPKEAAGLNQLNLPLELLSPLKRAAATLAATLGDGAASPGENRLPSPNHG</sequence>
<dbReference type="InterPro" id="IPR016195">
    <property type="entry name" value="Pol/histidinol_Pase-like"/>
</dbReference>
<evidence type="ECO:0000313" key="3">
    <source>
        <dbReference type="EMBL" id="MEP0945404.1"/>
    </source>
</evidence>
<name>A0ABV0JY09_9CYAN</name>
<dbReference type="InterPro" id="IPR003141">
    <property type="entry name" value="Pol/His_phosphatase_N"/>
</dbReference>
<keyword evidence="4" id="KW-1185">Reference proteome</keyword>
<dbReference type="Pfam" id="PF02811">
    <property type="entry name" value="PHP"/>
    <property type="match status" value="1"/>
</dbReference>
<organism evidence="3 4">
    <name type="scientific">Leptolyngbya subtilissima DQ-A4</name>
    <dbReference type="NCBI Taxonomy" id="2933933"/>
    <lineage>
        <taxon>Bacteria</taxon>
        <taxon>Bacillati</taxon>
        <taxon>Cyanobacteriota</taxon>
        <taxon>Cyanophyceae</taxon>
        <taxon>Leptolyngbyales</taxon>
        <taxon>Leptolyngbyaceae</taxon>
        <taxon>Leptolyngbya group</taxon>
        <taxon>Leptolyngbya</taxon>
    </lineage>
</organism>
<reference evidence="3 4" key="1">
    <citation type="submission" date="2022-04" db="EMBL/GenBank/DDBJ databases">
        <title>Positive selection, recombination, and allopatry shape intraspecific diversity of widespread and dominant cyanobacteria.</title>
        <authorList>
            <person name="Wei J."/>
            <person name="Shu W."/>
            <person name="Hu C."/>
        </authorList>
    </citation>
    <scope>NUCLEOTIDE SEQUENCE [LARGE SCALE GENOMIC DNA]</scope>
    <source>
        <strain evidence="3 4">DQ-A4</strain>
    </source>
</reference>
<evidence type="ECO:0000313" key="4">
    <source>
        <dbReference type="Proteomes" id="UP001482513"/>
    </source>
</evidence>
<dbReference type="InterPro" id="IPR052018">
    <property type="entry name" value="PHP_domain"/>
</dbReference>
<dbReference type="EMBL" id="JAMPKX010000001">
    <property type="protein sequence ID" value="MEP0945404.1"/>
    <property type="molecule type" value="Genomic_DNA"/>
</dbReference>
<protein>
    <submittedName>
        <fullName evidence="3">PHP domain-containing protein</fullName>
    </submittedName>
</protein>
<feature type="domain" description="Polymerase/histidinol phosphatase N-terminal" evidence="2">
    <location>
        <begin position="2"/>
        <end position="66"/>
    </location>
</feature>
<dbReference type="InterPro" id="IPR004013">
    <property type="entry name" value="PHP_dom"/>
</dbReference>
<dbReference type="PANTHER" id="PTHR42924:SF3">
    <property type="entry name" value="POLYMERASE_HISTIDINOL PHOSPHATASE N-TERMINAL DOMAIN-CONTAINING PROTEIN"/>
    <property type="match status" value="1"/>
</dbReference>
<dbReference type="Gene3D" id="1.10.150.650">
    <property type="match status" value="1"/>
</dbReference>
<dbReference type="PANTHER" id="PTHR42924">
    <property type="entry name" value="EXONUCLEASE"/>
    <property type="match status" value="1"/>
</dbReference>
<dbReference type="RefSeq" id="WP_190698099.1">
    <property type="nucleotide sequence ID" value="NZ_JAMPKX010000001.1"/>
</dbReference>
<evidence type="ECO:0000259" key="2">
    <source>
        <dbReference type="SMART" id="SM00481"/>
    </source>
</evidence>
<dbReference type="CDD" id="cd07438">
    <property type="entry name" value="PHP_HisPPase_AMP"/>
    <property type="match status" value="1"/>
</dbReference>
<dbReference type="Gene3D" id="3.20.20.140">
    <property type="entry name" value="Metal-dependent hydrolases"/>
    <property type="match status" value="1"/>
</dbReference>